<proteinExistence type="predicted"/>
<sequence>MSDGECGQRETSVPVAERRLETNEGEGENVHEIEEEASLAEMEEYEEEARRLLAGQEMNSCTYTQGYIPRQALYACKTCTPDGGAGICFGCSMNCHDGHDLIELYTKRRFKCDCGNGAFKEKCKLFEDKAPRNERNAYNHNFVNEYCMCKRPFPDPEVTVHEELLQCIACEDWFHLSHTGIAENLRADYADNEYVCKDCCEKMPFLDKLDRNAPEETEMKVLCSKETREEGTSISGVLLKNHWRKRLCNCSKCEDLYDKLGADWIHDEDDSLEKYNELAEKKMKEEDEEKEKELTKFMQGQDRDVVINVMSEVNKMKRKMAEYMERMGSNAVVTADHIKELFDGMKKEREEQFNRRMEEISEGKGGNGDEDRLADGEH</sequence>
<dbReference type="CDD" id="cd15542">
    <property type="entry name" value="PHD_UBR7"/>
    <property type="match status" value="1"/>
</dbReference>
<feature type="zinc finger region" description="UBR-type" evidence="4">
    <location>
        <begin position="59"/>
        <end position="128"/>
    </location>
</feature>
<dbReference type="InterPro" id="IPR011011">
    <property type="entry name" value="Znf_FYVE_PHD"/>
</dbReference>
<keyword evidence="9" id="KW-1185">Reference proteome</keyword>
<name>A0AAV5U222_9BILA</name>
<organism evidence="8 9">
    <name type="scientific">Pristionchus entomophagus</name>
    <dbReference type="NCBI Taxonomy" id="358040"/>
    <lineage>
        <taxon>Eukaryota</taxon>
        <taxon>Metazoa</taxon>
        <taxon>Ecdysozoa</taxon>
        <taxon>Nematoda</taxon>
        <taxon>Chromadorea</taxon>
        <taxon>Rhabditida</taxon>
        <taxon>Rhabditina</taxon>
        <taxon>Diplogasteromorpha</taxon>
        <taxon>Diplogasteroidea</taxon>
        <taxon>Neodiplogasteridae</taxon>
        <taxon>Pristionchus</taxon>
    </lineage>
</organism>
<dbReference type="InterPro" id="IPR047506">
    <property type="entry name" value="UBR7-like_UBR-box"/>
</dbReference>
<keyword evidence="3" id="KW-0862">Zinc</keyword>
<dbReference type="InterPro" id="IPR040204">
    <property type="entry name" value="UBR7"/>
</dbReference>
<dbReference type="SMART" id="SM00396">
    <property type="entry name" value="ZnF_UBR1"/>
    <property type="match status" value="1"/>
</dbReference>
<dbReference type="SUPFAM" id="SSF57903">
    <property type="entry name" value="FYVE/PHD zinc finger"/>
    <property type="match status" value="1"/>
</dbReference>
<keyword evidence="2" id="KW-0863">Zinc-finger</keyword>
<evidence type="ECO:0000313" key="8">
    <source>
        <dbReference type="EMBL" id="GMT00475.1"/>
    </source>
</evidence>
<evidence type="ECO:0000313" key="9">
    <source>
        <dbReference type="Proteomes" id="UP001432027"/>
    </source>
</evidence>
<feature type="coiled-coil region" evidence="5">
    <location>
        <begin position="272"/>
        <end position="326"/>
    </location>
</feature>
<dbReference type="PROSITE" id="PS51157">
    <property type="entry name" value="ZF_UBR"/>
    <property type="match status" value="1"/>
</dbReference>
<dbReference type="InterPro" id="IPR013083">
    <property type="entry name" value="Znf_RING/FYVE/PHD"/>
</dbReference>
<feature type="compositionally biased region" description="Basic and acidic residues" evidence="6">
    <location>
        <begin position="16"/>
        <end position="29"/>
    </location>
</feature>
<dbReference type="Pfam" id="PF02207">
    <property type="entry name" value="zf-UBR"/>
    <property type="match status" value="1"/>
</dbReference>
<protein>
    <recommendedName>
        <fullName evidence="7">UBR-type domain-containing protein</fullName>
    </recommendedName>
</protein>
<evidence type="ECO:0000256" key="6">
    <source>
        <dbReference type="SAM" id="MobiDB-lite"/>
    </source>
</evidence>
<dbReference type="InterPro" id="IPR003126">
    <property type="entry name" value="Znf_UBR"/>
</dbReference>
<evidence type="ECO:0000256" key="2">
    <source>
        <dbReference type="ARBA" id="ARBA00022771"/>
    </source>
</evidence>
<gene>
    <name evidence="8" type="ORF">PENTCL1PPCAC_22649</name>
</gene>
<dbReference type="Gene3D" id="3.30.40.10">
    <property type="entry name" value="Zinc/RING finger domain, C3HC4 (zinc finger)"/>
    <property type="match status" value="1"/>
</dbReference>
<evidence type="ECO:0000256" key="3">
    <source>
        <dbReference type="ARBA" id="ARBA00022833"/>
    </source>
</evidence>
<accession>A0AAV5U222</accession>
<dbReference type="PANTHER" id="PTHR13513:SF9">
    <property type="entry name" value="E3 UBIQUITIN-PROTEIN LIGASE UBR7-RELATED"/>
    <property type="match status" value="1"/>
</dbReference>
<dbReference type="PANTHER" id="PTHR13513">
    <property type="entry name" value="E3 UBIQUITIN-PROTEIN LIGASE UBR7"/>
    <property type="match status" value="1"/>
</dbReference>
<dbReference type="GO" id="GO:0008270">
    <property type="term" value="F:zinc ion binding"/>
    <property type="evidence" value="ECO:0007669"/>
    <property type="project" value="UniProtKB-KW"/>
</dbReference>
<dbReference type="EMBL" id="BTSX01000005">
    <property type="protein sequence ID" value="GMT00475.1"/>
    <property type="molecule type" value="Genomic_DNA"/>
</dbReference>
<dbReference type="AlphaFoldDB" id="A0AAV5U222"/>
<keyword evidence="5" id="KW-0175">Coiled coil</keyword>
<evidence type="ECO:0000256" key="4">
    <source>
        <dbReference type="PROSITE-ProRule" id="PRU00508"/>
    </source>
</evidence>
<keyword evidence="1" id="KW-0479">Metal-binding</keyword>
<evidence type="ECO:0000259" key="7">
    <source>
        <dbReference type="PROSITE" id="PS51157"/>
    </source>
</evidence>
<comment type="caution">
    <text evidence="8">The sequence shown here is derived from an EMBL/GenBank/DDBJ whole genome shotgun (WGS) entry which is preliminary data.</text>
</comment>
<dbReference type="GO" id="GO:0061630">
    <property type="term" value="F:ubiquitin protein ligase activity"/>
    <property type="evidence" value="ECO:0007669"/>
    <property type="project" value="InterPro"/>
</dbReference>
<dbReference type="GO" id="GO:0005737">
    <property type="term" value="C:cytoplasm"/>
    <property type="evidence" value="ECO:0007669"/>
    <property type="project" value="TreeGrafter"/>
</dbReference>
<feature type="domain" description="UBR-type" evidence="7">
    <location>
        <begin position="59"/>
        <end position="128"/>
    </location>
</feature>
<dbReference type="CDD" id="cd19677">
    <property type="entry name" value="UBR-box_UBR7"/>
    <property type="match status" value="1"/>
</dbReference>
<feature type="region of interest" description="Disordered" evidence="6">
    <location>
        <begin position="349"/>
        <end position="378"/>
    </location>
</feature>
<dbReference type="Proteomes" id="UP001432027">
    <property type="component" value="Unassembled WGS sequence"/>
</dbReference>
<feature type="region of interest" description="Disordered" evidence="6">
    <location>
        <begin position="1"/>
        <end position="29"/>
    </location>
</feature>
<evidence type="ECO:0000256" key="1">
    <source>
        <dbReference type="ARBA" id="ARBA00022723"/>
    </source>
</evidence>
<evidence type="ECO:0000256" key="5">
    <source>
        <dbReference type="SAM" id="Coils"/>
    </source>
</evidence>
<reference evidence="8" key="1">
    <citation type="submission" date="2023-10" db="EMBL/GenBank/DDBJ databases">
        <title>Genome assembly of Pristionchus species.</title>
        <authorList>
            <person name="Yoshida K."/>
            <person name="Sommer R.J."/>
        </authorList>
    </citation>
    <scope>NUCLEOTIDE SEQUENCE</scope>
    <source>
        <strain evidence="8">RS0144</strain>
    </source>
</reference>